<evidence type="ECO:0000313" key="5">
    <source>
        <dbReference type="Proteomes" id="UP001154259"/>
    </source>
</evidence>
<gene>
    <name evidence="2" type="ORF">R53529_LOCUS177</name>
    <name evidence="3" type="ORF">R53530_LOCUS924</name>
</gene>
<evidence type="ECO:0000313" key="3">
    <source>
        <dbReference type="EMBL" id="CAI3935725.1"/>
    </source>
</evidence>
<dbReference type="AlphaFoldDB" id="A0A9W4TLT1"/>
<evidence type="ECO:0000313" key="2">
    <source>
        <dbReference type="EMBL" id="CAI3925087.1"/>
    </source>
</evidence>
<proteinExistence type="predicted"/>
<keyword evidence="5" id="KW-1185">Reference proteome</keyword>
<keyword evidence="1" id="KW-0472">Membrane</keyword>
<keyword evidence="1" id="KW-1133">Transmembrane helix</keyword>
<reference evidence="3" key="1">
    <citation type="submission" date="2022-10" db="EMBL/GenBank/DDBJ databases">
        <authorList>
            <person name="Botero Cardona J."/>
        </authorList>
    </citation>
    <scope>NUCLEOTIDE SEQUENCE</scope>
    <source>
        <strain evidence="3">LMG 31819</strain>
        <strain evidence="2">R-53529</strain>
    </source>
</reference>
<feature type="transmembrane region" description="Helical" evidence="1">
    <location>
        <begin position="21"/>
        <end position="38"/>
    </location>
</feature>
<accession>A0A9W4TLT1</accession>
<organism evidence="3 4">
    <name type="scientific">Commensalibacter communis</name>
    <dbReference type="NCBI Taxonomy" id="2972786"/>
    <lineage>
        <taxon>Bacteria</taxon>
        <taxon>Pseudomonadati</taxon>
        <taxon>Pseudomonadota</taxon>
        <taxon>Alphaproteobacteria</taxon>
        <taxon>Acetobacterales</taxon>
        <taxon>Acetobacteraceae</taxon>
    </lineage>
</organism>
<dbReference type="RefSeq" id="WP_271788633.1">
    <property type="nucleotide sequence ID" value="NZ_CAMXCM010000001.1"/>
</dbReference>
<evidence type="ECO:0000256" key="1">
    <source>
        <dbReference type="SAM" id="Phobius"/>
    </source>
</evidence>
<comment type="caution">
    <text evidence="3">The sequence shown here is derived from an EMBL/GenBank/DDBJ whole genome shotgun (WGS) entry which is preliminary data.</text>
</comment>
<name>A0A9W4TLT1_9PROT</name>
<dbReference type="EMBL" id="CAMXCM010000001">
    <property type="protein sequence ID" value="CAI3935725.1"/>
    <property type="molecule type" value="Genomic_DNA"/>
</dbReference>
<feature type="transmembrane region" description="Helical" evidence="1">
    <location>
        <begin position="58"/>
        <end position="83"/>
    </location>
</feature>
<sequence length="88" mass="9581">MEYRILIIDKQTKHTSLYRSIGILCGCLGIMIGALWAFKGVILGHSYIRNGTILIDDWQSLGIDMGIIGIIIGVTGALFGIMVGRSKV</sequence>
<dbReference type="Proteomes" id="UP001154259">
    <property type="component" value="Unassembled WGS sequence"/>
</dbReference>
<evidence type="ECO:0000313" key="4">
    <source>
        <dbReference type="Proteomes" id="UP001154255"/>
    </source>
</evidence>
<protein>
    <submittedName>
        <fullName evidence="3">Uncharacterized protein</fullName>
    </submittedName>
</protein>
<keyword evidence="1" id="KW-0812">Transmembrane</keyword>
<dbReference type="EMBL" id="CAMXCS010000001">
    <property type="protein sequence ID" value="CAI3925087.1"/>
    <property type="molecule type" value="Genomic_DNA"/>
</dbReference>
<dbReference type="Proteomes" id="UP001154255">
    <property type="component" value="Unassembled WGS sequence"/>
</dbReference>